<dbReference type="Proteomes" id="UP000282971">
    <property type="component" value="Unassembled WGS sequence"/>
</dbReference>
<name>A0A437M8B7_9SPHN</name>
<reference evidence="2 3" key="1">
    <citation type="submission" date="2019-01" db="EMBL/GenBank/DDBJ databases">
        <authorList>
            <person name="Chen W.-M."/>
        </authorList>
    </citation>
    <scope>NUCLEOTIDE SEQUENCE [LARGE SCALE GENOMIC DNA]</scope>
    <source>
        <strain evidence="2 3">CCP-7</strain>
    </source>
</reference>
<dbReference type="SMART" id="SM00530">
    <property type="entry name" value="HTH_XRE"/>
    <property type="match status" value="1"/>
</dbReference>
<proteinExistence type="predicted"/>
<dbReference type="EMBL" id="SACN01000001">
    <property type="protein sequence ID" value="RVT93952.1"/>
    <property type="molecule type" value="Genomic_DNA"/>
</dbReference>
<evidence type="ECO:0000313" key="3">
    <source>
        <dbReference type="Proteomes" id="UP000282971"/>
    </source>
</evidence>
<sequence length="280" mass="31226">MRASAGEGMMMAARERNEGVRRGNVDSGRMLAQLKRLFHAAGLRYADVAKEIGVSEKTMKRYMSGRGLTVAALERICAVVDTDLLELAELAVDAEAVSSSFLNAAQEAALAENQVLGLTFYLLSKGWSVDRIGHNLQLSESEMTFLLTKLDKIGVIALYPANRVKLRASLRPFAQLNEQMLHNLQERWRKLFADLDFTDPHAICRSGLARLSEESFAKADELFNHFMAQLFALGDKDRNLPHDKVRWYATGAVMQPDDIVGRIHDAGSFPPMLDGAFLRR</sequence>
<dbReference type="RefSeq" id="WP_127743087.1">
    <property type="nucleotide sequence ID" value="NZ_SACN01000001.1"/>
</dbReference>
<protein>
    <submittedName>
        <fullName evidence="2">XRE family transcriptional regulator</fullName>
    </submittedName>
</protein>
<keyword evidence="3" id="KW-1185">Reference proteome</keyword>
<evidence type="ECO:0000313" key="2">
    <source>
        <dbReference type="EMBL" id="RVT93952.1"/>
    </source>
</evidence>
<feature type="domain" description="HTH cro/C1-type" evidence="1">
    <location>
        <begin position="34"/>
        <end position="87"/>
    </location>
</feature>
<dbReference type="OrthoDB" id="7511336at2"/>
<dbReference type="Pfam" id="PF13560">
    <property type="entry name" value="HTH_31"/>
    <property type="match status" value="1"/>
</dbReference>
<dbReference type="AlphaFoldDB" id="A0A437M8B7"/>
<dbReference type="SUPFAM" id="SSF47413">
    <property type="entry name" value="lambda repressor-like DNA-binding domains"/>
    <property type="match status" value="1"/>
</dbReference>
<dbReference type="InterPro" id="IPR010982">
    <property type="entry name" value="Lambda_DNA-bd_dom_sf"/>
</dbReference>
<dbReference type="CDD" id="cd00093">
    <property type="entry name" value="HTH_XRE"/>
    <property type="match status" value="1"/>
</dbReference>
<dbReference type="Gene3D" id="1.10.260.40">
    <property type="entry name" value="lambda repressor-like DNA-binding domains"/>
    <property type="match status" value="1"/>
</dbReference>
<organism evidence="2 3">
    <name type="scientific">Sphingomonas crocodyli</name>
    <dbReference type="NCBI Taxonomy" id="1979270"/>
    <lineage>
        <taxon>Bacteria</taxon>
        <taxon>Pseudomonadati</taxon>
        <taxon>Pseudomonadota</taxon>
        <taxon>Alphaproteobacteria</taxon>
        <taxon>Sphingomonadales</taxon>
        <taxon>Sphingomonadaceae</taxon>
        <taxon>Sphingomonas</taxon>
    </lineage>
</organism>
<dbReference type="GO" id="GO:0003677">
    <property type="term" value="F:DNA binding"/>
    <property type="evidence" value="ECO:0007669"/>
    <property type="project" value="InterPro"/>
</dbReference>
<gene>
    <name evidence="2" type="ORF">EOD43_08855</name>
</gene>
<comment type="caution">
    <text evidence="2">The sequence shown here is derived from an EMBL/GenBank/DDBJ whole genome shotgun (WGS) entry which is preliminary data.</text>
</comment>
<accession>A0A437M8B7</accession>
<dbReference type="PROSITE" id="PS50943">
    <property type="entry name" value="HTH_CROC1"/>
    <property type="match status" value="1"/>
</dbReference>
<evidence type="ECO:0000259" key="1">
    <source>
        <dbReference type="PROSITE" id="PS50943"/>
    </source>
</evidence>
<dbReference type="InterPro" id="IPR001387">
    <property type="entry name" value="Cro/C1-type_HTH"/>
</dbReference>